<dbReference type="STRING" id="1287681.M7T8B4"/>
<sequence>MIRLHPTGPDEIEDYAALSYCWGGPQPLTASDSNLEELIHGIEVSALPLTLQDAVLVTRRLGFRYLWIDALCIIQDNYRDKLNEIGKMGKIYRNATITIVASYSGAASRGFLTPSLDLNNTKSCTLPFHVPGSEQNGTVTICTEANGKRPIQPLSTRGWAYQEAVLSPRLVTFSESEIYCECHRHNPMVFNSGNRRHIPSGRLYAPDLRLFADVQEARRDHGDGWMDVTYLAEIWENAIVQFTLRALTVPDDRLPGVQGLANEVAEHLGNGVGGIYLAGTWIGCLPRLLLWSRSDVPPMDLQLWDADGNFDPKLAAQQRTRSQRAPSWSWASLDCPIRLFSDEGDRYDAMVSVVTDPTLYLNSVALSPLAGSDVGKLDMLEFECGVLERTSQEVAEDKASGRVRIAMDLELEDDTVHEDINTHYLFLSKNYGPDGWDVDIKPKGPLYLWYSSGLVVSEIAEGLFTRVGYFRWDYDGDSAVEDEHGPLVRRTVRLI</sequence>
<dbReference type="OMA" id="WENAIVQ"/>
<proteinExistence type="predicted"/>
<dbReference type="Proteomes" id="UP000012174">
    <property type="component" value="Unassembled WGS sequence"/>
</dbReference>
<protein>
    <submittedName>
        <fullName evidence="2">Putative heterokaryon incompatibility protein</fullName>
    </submittedName>
</protein>
<dbReference type="OrthoDB" id="5125733at2759"/>
<dbReference type="PANTHER" id="PTHR33112:SF16">
    <property type="entry name" value="HETEROKARYON INCOMPATIBILITY DOMAIN-CONTAINING PROTEIN"/>
    <property type="match status" value="1"/>
</dbReference>
<dbReference type="InterPro" id="IPR010730">
    <property type="entry name" value="HET"/>
</dbReference>
<keyword evidence="3" id="KW-1185">Reference proteome</keyword>
<dbReference type="Pfam" id="PF06985">
    <property type="entry name" value="HET"/>
    <property type="match status" value="1"/>
</dbReference>
<name>M7T8B4_EUTLA</name>
<organism evidence="2 3">
    <name type="scientific">Eutypa lata (strain UCR-EL1)</name>
    <name type="common">Grapevine dieback disease fungus</name>
    <name type="synonym">Eutypa armeniacae</name>
    <dbReference type="NCBI Taxonomy" id="1287681"/>
    <lineage>
        <taxon>Eukaryota</taxon>
        <taxon>Fungi</taxon>
        <taxon>Dikarya</taxon>
        <taxon>Ascomycota</taxon>
        <taxon>Pezizomycotina</taxon>
        <taxon>Sordariomycetes</taxon>
        <taxon>Xylariomycetidae</taxon>
        <taxon>Xylariales</taxon>
        <taxon>Diatrypaceae</taxon>
        <taxon>Eutypa</taxon>
    </lineage>
</organism>
<reference evidence="3" key="1">
    <citation type="journal article" date="2013" name="Genome Announc.">
        <title>Draft genome sequence of the grapevine dieback fungus Eutypa lata UCR-EL1.</title>
        <authorList>
            <person name="Blanco-Ulate B."/>
            <person name="Rolshausen P.E."/>
            <person name="Cantu D."/>
        </authorList>
    </citation>
    <scope>NUCLEOTIDE SEQUENCE [LARGE SCALE GENOMIC DNA]</scope>
    <source>
        <strain evidence="3">UCR-EL1</strain>
    </source>
</reference>
<dbReference type="HOGENOM" id="CLU_002639_5_4_1"/>
<dbReference type="AlphaFoldDB" id="M7T8B4"/>
<dbReference type="PANTHER" id="PTHR33112">
    <property type="entry name" value="DOMAIN PROTEIN, PUTATIVE-RELATED"/>
    <property type="match status" value="1"/>
</dbReference>
<dbReference type="eggNOG" id="ENOG502R1M1">
    <property type="taxonomic scope" value="Eukaryota"/>
</dbReference>
<evidence type="ECO:0000313" key="3">
    <source>
        <dbReference type="Proteomes" id="UP000012174"/>
    </source>
</evidence>
<feature type="domain" description="Heterokaryon incompatibility" evidence="1">
    <location>
        <begin position="15"/>
        <end position="163"/>
    </location>
</feature>
<gene>
    <name evidence="2" type="ORF">UCREL1_6965</name>
</gene>
<evidence type="ECO:0000313" key="2">
    <source>
        <dbReference type="EMBL" id="EMR66056.1"/>
    </source>
</evidence>
<dbReference type="KEGG" id="ela:UCREL1_6965"/>
<dbReference type="EMBL" id="KB706720">
    <property type="protein sequence ID" value="EMR66056.1"/>
    <property type="molecule type" value="Genomic_DNA"/>
</dbReference>
<accession>M7T8B4</accession>
<evidence type="ECO:0000259" key="1">
    <source>
        <dbReference type="Pfam" id="PF06985"/>
    </source>
</evidence>